<dbReference type="InterPro" id="IPR031614">
    <property type="entry name" value="Holin_9"/>
</dbReference>
<dbReference type="AlphaFoldDB" id="Q50070"/>
<organism evidence="1">
    <name type="scientific">Mycobacterium leprae</name>
    <dbReference type="NCBI Taxonomy" id="1769"/>
    <lineage>
        <taxon>Bacteria</taxon>
        <taxon>Bacillati</taxon>
        <taxon>Actinomycetota</taxon>
        <taxon>Actinomycetes</taxon>
        <taxon>Mycobacteriales</taxon>
        <taxon>Mycobacteriaceae</taxon>
        <taxon>Mycobacterium</taxon>
    </lineage>
</organism>
<dbReference type="Pfam" id="PF16936">
    <property type="entry name" value="Holin_9"/>
    <property type="match status" value="1"/>
</dbReference>
<accession>Q50070</accession>
<sequence>MACTVLVHQRIRPDVVIALGFGIPSVTGTGRLILFSGCRWVAILGSFSSSRWRQVV</sequence>
<evidence type="ECO:0000313" key="1">
    <source>
        <dbReference type="EMBL" id="AAA63024.1"/>
    </source>
</evidence>
<proteinExistence type="predicted"/>
<name>Q50070_MYCLR</name>
<reference evidence="1" key="1">
    <citation type="submission" date="1994-09" db="EMBL/GenBank/DDBJ databases">
        <authorList>
            <person name="Robison K."/>
        </authorList>
    </citation>
    <scope>NUCLEOTIDE SEQUENCE</scope>
</reference>
<reference evidence="1" key="2">
    <citation type="submission" date="1995-04" db="EMBL/GenBank/DDBJ databases">
        <authorList>
            <person name="Smith D.R."/>
        </authorList>
    </citation>
    <scope>NUCLEOTIDE SEQUENCE</scope>
</reference>
<dbReference type="EMBL" id="U15183">
    <property type="protein sequence ID" value="AAA63024.1"/>
    <property type="molecule type" value="Genomic_DNA"/>
</dbReference>
<protein>
    <submittedName>
        <fullName evidence="1">U1740am</fullName>
    </submittedName>
</protein>